<evidence type="ECO:0000256" key="2">
    <source>
        <dbReference type="SAM" id="SignalP"/>
    </source>
</evidence>
<comment type="caution">
    <text evidence="3">The sequence shown here is derived from an EMBL/GenBank/DDBJ whole genome shotgun (WGS) entry which is preliminary data.</text>
</comment>
<dbReference type="AlphaFoldDB" id="A0A484G8H7"/>
<evidence type="ECO:0000313" key="3">
    <source>
        <dbReference type="EMBL" id="TDZ26451.1"/>
    </source>
</evidence>
<feature type="compositionally biased region" description="Polar residues" evidence="1">
    <location>
        <begin position="21"/>
        <end position="44"/>
    </location>
</feature>
<keyword evidence="4" id="KW-1185">Reference proteome</keyword>
<keyword evidence="2" id="KW-0732">Signal</keyword>
<feature type="chain" id="PRO_5019846344" evidence="2">
    <location>
        <begin position="19"/>
        <end position="82"/>
    </location>
</feature>
<dbReference type="EMBL" id="AMCV02000001">
    <property type="protein sequence ID" value="TDZ26451.1"/>
    <property type="molecule type" value="Genomic_DNA"/>
</dbReference>
<proteinExistence type="predicted"/>
<name>A0A484G8H7_COLOR</name>
<feature type="region of interest" description="Disordered" evidence="1">
    <location>
        <begin position="21"/>
        <end position="82"/>
    </location>
</feature>
<dbReference type="PROSITE" id="PS51257">
    <property type="entry name" value="PROKAR_LIPOPROTEIN"/>
    <property type="match status" value="1"/>
</dbReference>
<accession>A0A484G8H7</accession>
<dbReference type="Proteomes" id="UP000014480">
    <property type="component" value="Unassembled WGS sequence"/>
</dbReference>
<protein>
    <submittedName>
        <fullName evidence="3">Uncharacterized protein</fullName>
    </submittedName>
</protein>
<evidence type="ECO:0000256" key="1">
    <source>
        <dbReference type="SAM" id="MobiDB-lite"/>
    </source>
</evidence>
<reference evidence="4" key="2">
    <citation type="journal article" date="2019" name="Mol. Plant Microbe Interact.">
        <title>Genome sequence resources for four phytopathogenic fungi from the Colletotrichum orbiculare species complex.</title>
        <authorList>
            <person name="Gan P."/>
            <person name="Tsushima A."/>
            <person name="Narusaka M."/>
            <person name="Narusaka Y."/>
            <person name="Takano Y."/>
            <person name="Kubo Y."/>
            <person name="Shirasu K."/>
        </authorList>
    </citation>
    <scope>GENOME REANNOTATION</scope>
    <source>
        <strain evidence="4">104-T / ATCC 96160 / CBS 514.97 / LARS 414 / MAFF 240422</strain>
    </source>
</reference>
<feature type="signal peptide" evidence="2">
    <location>
        <begin position="1"/>
        <end position="18"/>
    </location>
</feature>
<organism evidence="3 4">
    <name type="scientific">Colletotrichum orbiculare (strain 104-T / ATCC 96160 / CBS 514.97 / LARS 414 / MAFF 240422)</name>
    <name type="common">Cucumber anthracnose fungus</name>
    <name type="synonym">Colletotrichum lagenarium</name>
    <dbReference type="NCBI Taxonomy" id="1213857"/>
    <lineage>
        <taxon>Eukaryota</taxon>
        <taxon>Fungi</taxon>
        <taxon>Dikarya</taxon>
        <taxon>Ascomycota</taxon>
        <taxon>Pezizomycotina</taxon>
        <taxon>Sordariomycetes</taxon>
        <taxon>Hypocreomycetidae</taxon>
        <taxon>Glomerellales</taxon>
        <taxon>Glomerellaceae</taxon>
        <taxon>Colletotrichum</taxon>
        <taxon>Colletotrichum orbiculare species complex</taxon>
    </lineage>
</organism>
<gene>
    <name evidence="3" type="ORF">Cob_v001412</name>
</gene>
<sequence length="82" mass="8738">MVRLILILMLMLAPGIDSHSQQHNAGAASCSVTNSSKTTANQPVGLSFTPPQQPSDIHLQPSPLVGQPPAYKSTFQPQACRE</sequence>
<reference evidence="4" key="1">
    <citation type="journal article" date="2013" name="New Phytol.">
        <title>Comparative genomic and transcriptomic analyses reveal the hemibiotrophic stage shift of Colletotrichum fungi.</title>
        <authorList>
            <person name="Gan P."/>
            <person name="Ikeda K."/>
            <person name="Irieda H."/>
            <person name="Narusaka M."/>
            <person name="O'Connell R.J."/>
            <person name="Narusaka Y."/>
            <person name="Takano Y."/>
            <person name="Kubo Y."/>
            <person name="Shirasu K."/>
        </authorList>
    </citation>
    <scope>NUCLEOTIDE SEQUENCE [LARGE SCALE GENOMIC DNA]</scope>
    <source>
        <strain evidence="4">104-T / ATCC 96160 / CBS 514.97 / LARS 414 / MAFF 240422</strain>
    </source>
</reference>
<feature type="compositionally biased region" description="Polar residues" evidence="1">
    <location>
        <begin position="73"/>
        <end position="82"/>
    </location>
</feature>
<evidence type="ECO:0000313" key="4">
    <source>
        <dbReference type="Proteomes" id="UP000014480"/>
    </source>
</evidence>